<evidence type="ECO:0000313" key="4">
    <source>
        <dbReference type="Proteomes" id="UP001304895"/>
    </source>
</evidence>
<dbReference type="InterPro" id="IPR003111">
    <property type="entry name" value="Lon_prtase_N"/>
</dbReference>
<evidence type="ECO:0000256" key="1">
    <source>
        <dbReference type="SAM" id="MobiDB-lite"/>
    </source>
</evidence>
<dbReference type="Proteomes" id="UP001304895">
    <property type="component" value="Unassembled WGS sequence"/>
</dbReference>
<dbReference type="Pfam" id="PF02190">
    <property type="entry name" value="LON_substr_bdg"/>
    <property type="match status" value="1"/>
</dbReference>
<dbReference type="PANTHER" id="PTHR23327">
    <property type="entry name" value="RING FINGER PROTEIN 127"/>
    <property type="match status" value="1"/>
</dbReference>
<reference evidence="3" key="2">
    <citation type="submission" date="2023-05" db="EMBL/GenBank/DDBJ databases">
        <authorList>
            <consortium name="Lawrence Berkeley National Laboratory"/>
            <person name="Steindorff A."/>
            <person name="Hensen N."/>
            <person name="Bonometti L."/>
            <person name="Westerberg I."/>
            <person name="Brannstrom I.O."/>
            <person name="Guillou S."/>
            <person name="Cros-Aarteil S."/>
            <person name="Calhoun S."/>
            <person name="Haridas S."/>
            <person name="Kuo A."/>
            <person name="Mondo S."/>
            <person name="Pangilinan J."/>
            <person name="Riley R."/>
            <person name="Labutti K."/>
            <person name="Andreopoulos B."/>
            <person name="Lipzen A."/>
            <person name="Chen C."/>
            <person name="Yanf M."/>
            <person name="Daum C."/>
            <person name="Ng V."/>
            <person name="Clum A."/>
            <person name="Ohm R."/>
            <person name="Martin F."/>
            <person name="Silar P."/>
            <person name="Natvig D."/>
            <person name="Lalanne C."/>
            <person name="Gautier V."/>
            <person name="Ament-Velasquez S.L."/>
            <person name="Kruys A."/>
            <person name="Hutchinson M.I."/>
            <person name="Powell A.J."/>
            <person name="Barry K."/>
            <person name="Miller A.N."/>
            <person name="Grigoriev I.V."/>
            <person name="Debuchy R."/>
            <person name="Gladieux P."/>
            <person name="Thoren M.H."/>
            <person name="Johannesson H."/>
        </authorList>
    </citation>
    <scope>NUCLEOTIDE SEQUENCE</scope>
    <source>
        <strain evidence="3">CBS 123565</strain>
    </source>
</reference>
<accession>A0AAN6USU4</accession>
<dbReference type="PROSITE" id="PS51787">
    <property type="entry name" value="LON_N"/>
    <property type="match status" value="1"/>
</dbReference>
<dbReference type="SMART" id="SM00464">
    <property type="entry name" value="LON"/>
    <property type="match status" value="1"/>
</dbReference>
<dbReference type="Gene3D" id="2.30.130.40">
    <property type="entry name" value="LON domain-like"/>
    <property type="match status" value="1"/>
</dbReference>
<reference evidence="3" key="1">
    <citation type="journal article" date="2023" name="Mol. Phylogenet. Evol.">
        <title>Genome-scale phylogeny and comparative genomics of the fungal order Sordariales.</title>
        <authorList>
            <person name="Hensen N."/>
            <person name="Bonometti L."/>
            <person name="Westerberg I."/>
            <person name="Brannstrom I.O."/>
            <person name="Guillou S."/>
            <person name="Cros-Aarteil S."/>
            <person name="Calhoun S."/>
            <person name="Haridas S."/>
            <person name="Kuo A."/>
            <person name="Mondo S."/>
            <person name="Pangilinan J."/>
            <person name="Riley R."/>
            <person name="LaButti K."/>
            <person name="Andreopoulos B."/>
            <person name="Lipzen A."/>
            <person name="Chen C."/>
            <person name="Yan M."/>
            <person name="Daum C."/>
            <person name="Ng V."/>
            <person name="Clum A."/>
            <person name="Steindorff A."/>
            <person name="Ohm R.A."/>
            <person name="Martin F."/>
            <person name="Silar P."/>
            <person name="Natvig D.O."/>
            <person name="Lalanne C."/>
            <person name="Gautier V."/>
            <person name="Ament-Velasquez S.L."/>
            <person name="Kruys A."/>
            <person name="Hutchinson M.I."/>
            <person name="Powell A.J."/>
            <person name="Barry K."/>
            <person name="Miller A.N."/>
            <person name="Grigoriev I.V."/>
            <person name="Debuchy R."/>
            <person name="Gladieux P."/>
            <person name="Hiltunen Thoren M."/>
            <person name="Johannesson H."/>
        </authorList>
    </citation>
    <scope>NUCLEOTIDE SEQUENCE</scope>
    <source>
        <strain evidence="3">CBS 123565</strain>
    </source>
</reference>
<feature type="region of interest" description="Disordered" evidence="1">
    <location>
        <begin position="89"/>
        <end position="120"/>
    </location>
</feature>
<sequence>MHVFEPRYRLMVRHVLDGDRMFGVVGRAEAGFSAVGTLVRIERFEFTRDGRIFIQVVGLSRFRITQHSLRNGYVEARVKPIYDIGISDEEEREAAETGGSDGEEADLKRASSSGCPVSKEEIDRTPTTVIMEHCLAYVRGLQSRGLYFPHTRFQALLDMCPADPATFPWWFASIMSAEDSWKYQLLSRTSVRERLKFCLELVLETESQTWWNPSKFCAIM</sequence>
<feature type="domain" description="Lon N-terminal" evidence="2">
    <location>
        <begin position="1"/>
        <end position="206"/>
    </location>
</feature>
<dbReference type="SUPFAM" id="SSF88697">
    <property type="entry name" value="PUA domain-like"/>
    <property type="match status" value="1"/>
</dbReference>
<proteinExistence type="predicted"/>
<gene>
    <name evidence="3" type="ORF">BT67DRAFT_459164</name>
</gene>
<evidence type="ECO:0000313" key="3">
    <source>
        <dbReference type="EMBL" id="KAK4138176.1"/>
    </source>
</evidence>
<evidence type="ECO:0000259" key="2">
    <source>
        <dbReference type="PROSITE" id="PS51787"/>
    </source>
</evidence>
<name>A0AAN6USU4_9PEZI</name>
<dbReference type="Gene3D" id="1.20.58.1480">
    <property type="match status" value="1"/>
</dbReference>
<dbReference type="InterPro" id="IPR046336">
    <property type="entry name" value="Lon_prtase_N_sf"/>
</dbReference>
<dbReference type="PANTHER" id="PTHR23327:SF42">
    <property type="entry name" value="LON PEPTIDASE N-TERMINAL DOMAIN AND RING FINGER PROTEIN C14F5.10C"/>
    <property type="match status" value="1"/>
</dbReference>
<dbReference type="GO" id="GO:0061630">
    <property type="term" value="F:ubiquitin protein ligase activity"/>
    <property type="evidence" value="ECO:0007669"/>
    <property type="project" value="TreeGrafter"/>
</dbReference>
<dbReference type="AlphaFoldDB" id="A0AAN6USU4"/>
<protein>
    <recommendedName>
        <fullName evidence="2">Lon N-terminal domain-containing protein</fullName>
    </recommendedName>
</protein>
<comment type="caution">
    <text evidence="3">The sequence shown here is derived from an EMBL/GenBank/DDBJ whole genome shotgun (WGS) entry which is preliminary data.</text>
</comment>
<organism evidence="3 4">
    <name type="scientific">Trichocladium antarcticum</name>
    <dbReference type="NCBI Taxonomy" id="1450529"/>
    <lineage>
        <taxon>Eukaryota</taxon>
        <taxon>Fungi</taxon>
        <taxon>Dikarya</taxon>
        <taxon>Ascomycota</taxon>
        <taxon>Pezizomycotina</taxon>
        <taxon>Sordariomycetes</taxon>
        <taxon>Sordariomycetidae</taxon>
        <taxon>Sordariales</taxon>
        <taxon>Chaetomiaceae</taxon>
        <taxon>Trichocladium</taxon>
    </lineage>
</organism>
<keyword evidence="4" id="KW-1185">Reference proteome</keyword>
<dbReference type="InterPro" id="IPR015947">
    <property type="entry name" value="PUA-like_sf"/>
</dbReference>
<dbReference type="EMBL" id="MU853401">
    <property type="protein sequence ID" value="KAK4138176.1"/>
    <property type="molecule type" value="Genomic_DNA"/>
</dbReference>